<evidence type="ECO:0000313" key="2">
    <source>
        <dbReference type="EMBL" id="MDT0557648.1"/>
    </source>
</evidence>
<feature type="chain" id="PRO_5047061240" evidence="1">
    <location>
        <begin position="22"/>
        <end position="286"/>
    </location>
</feature>
<evidence type="ECO:0000313" key="3">
    <source>
        <dbReference type="Proteomes" id="UP001259492"/>
    </source>
</evidence>
<gene>
    <name evidence="2" type="ORF">RM697_03265</name>
</gene>
<dbReference type="RefSeq" id="WP_311426409.1">
    <property type="nucleotide sequence ID" value="NZ_JAVRIA010000001.1"/>
</dbReference>
<reference evidence="2 3" key="1">
    <citation type="submission" date="2023-09" db="EMBL/GenBank/DDBJ databases">
        <authorList>
            <person name="Rey-Velasco X."/>
        </authorList>
    </citation>
    <scope>NUCLEOTIDE SEQUENCE [LARGE SCALE GENOMIC DNA]</scope>
    <source>
        <strain evidence="2 3">W332</strain>
    </source>
</reference>
<accession>A0ABU2YHK6</accession>
<feature type="signal peptide" evidence="1">
    <location>
        <begin position="1"/>
        <end position="21"/>
    </location>
</feature>
<evidence type="ECO:0000256" key="1">
    <source>
        <dbReference type="SAM" id="SignalP"/>
    </source>
</evidence>
<name>A0ABU2YHK6_9FLAO</name>
<protein>
    <submittedName>
        <fullName evidence="2">Uncharacterized protein</fullName>
    </submittedName>
</protein>
<sequence>MKKLFALLTFLILFTAITCENEPIDDGIETIETNMSCEQAVLNTAEAALAFLEIDEGNYQQLCIAYKEALEAQILACGDPDGSIQQGIDALGDCTDPSTFTDCEAAENAANLAEINFSNANDDNYETLCVIYRSALEEQIFECGDEDGSLQAMIDELGDCSNDPDPVSDSEIRFSAGTAPIVFDIITVVEAGNFLEVTGESSANGASSYRIYFEVEQNATGVDIINSTFEVTLTSTFFPNTDGFDDFTSNITTNEAGELLGTFGGIVTNADGGDLSLTSGVIEVYY</sequence>
<keyword evidence="3" id="KW-1185">Reference proteome</keyword>
<comment type="caution">
    <text evidence="2">The sequence shown here is derived from an EMBL/GenBank/DDBJ whole genome shotgun (WGS) entry which is preliminary data.</text>
</comment>
<organism evidence="2 3">
    <name type="scientific">Microcosmobacter mediterraneus</name>
    <dbReference type="NCBI Taxonomy" id="3075607"/>
    <lineage>
        <taxon>Bacteria</taxon>
        <taxon>Pseudomonadati</taxon>
        <taxon>Bacteroidota</taxon>
        <taxon>Flavobacteriia</taxon>
        <taxon>Flavobacteriales</taxon>
        <taxon>Flavobacteriaceae</taxon>
        <taxon>Microcosmobacter</taxon>
    </lineage>
</organism>
<proteinExistence type="predicted"/>
<dbReference type="EMBL" id="JAVRIA010000001">
    <property type="protein sequence ID" value="MDT0557648.1"/>
    <property type="molecule type" value="Genomic_DNA"/>
</dbReference>
<keyword evidence="1" id="KW-0732">Signal</keyword>
<dbReference type="Proteomes" id="UP001259492">
    <property type="component" value="Unassembled WGS sequence"/>
</dbReference>